<evidence type="ECO:0000313" key="3">
    <source>
        <dbReference type="Proteomes" id="UP000253273"/>
    </source>
</evidence>
<dbReference type="Pfam" id="PF26481">
    <property type="entry name" value="DUF8154"/>
    <property type="match status" value="1"/>
</dbReference>
<dbReference type="InterPro" id="IPR058467">
    <property type="entry name" value="DUF8154"/>
</dbReference>
<sequence length="161" mass="18135">MENDDVTDALAAAERSFEQSPERVEEGLDVDEAELVQLRRACRLRAAASLLLDRGYYTVVIESSFVAIERTIQFRLIHDGAMESSEVISSHRRLYERGAEVGLYDEEFAAELAELWNQNRTKTYYRLGVATEAQAVAMEELAAALHQHLVDGSRVSHECLC</sequence>
<organism evidence="2 3">
    <name type="scientific">Haloplanus rubicundus</name>
    <dbReference type="NCBI Taxonomy" id="1547898"/>
    <lineage>
        <taxon>Archaea</taxon>
        <taxon>Methanobacteriati</taxon>
        <taxon>Methanobacteriota</taxon>
        <taxon>Stenosarchaea group</taxon>
        <taxon>Halobacteria</taxon>
        <taxon>Halobacteriales</taxon>
        <taxon>Haloferacaceae</taxon>
        <taxon>Haloplanus</taxon>
    </lineage>
</organism>
<feature type="domain" description="DUF8154" evidence="1">
    <location>
        <begin position="1"/>
        <end position="161"/>
    </location>
</feature>
<accession>A0A345E6K8</accession>
<name>A0A345E6K8_9EURY</name>
<dbReference type="GeneID" id="37284944"/>
<dbReference type="Proteomes" id="UP000253273">
    <property type="component" value="Chromosome"/>
</dbReference>
<protein>
    <recommendedName>
        <fullName evidence="1">DUF8154 domain-containing protein</fullName>
    </recommendedName>
</protein>
<reference evidence="2 3" key="1">
    <citation type="submission" date="2018-07" db="EMBL/GenBank/DDBJ databases">
        <title>Genome sequences of Haloplanus sp. CBA1113.</title>
        <authorList>
            <person name="Kim Y.B."/>
            <person name="Roh S.W."/>
        </authorList>
    </citation>
    <scope>NUCLEOTIDE SEQUENCE [LARGE SCALE GENOMIC DNA]</scope>
    <source>
        <strain evidence="2 3">CBA1113</strain>
    </source>
</reference>
<dbReference type="EMBL" id="CP031150">
    <property type="protein sequence ID" value="AXG07830.1"/>
    <property type="molecule type" value="Genomic_DNA"/>
</dbReference>
<gene>
    <name evidence="2" type="ORF">DU500_16125</name>
</gene>
<keyword evidence="3" id="KW-1185">Reference proteome</keyword>
<proteinExistence type="predicted"/>
<dbReference type="OrthoDB" id="237859at2157"/>
<evidence type="ECO:0000259" key="1">
    <source>
        <dbReference type="Pfam" id="PF26481"/>
    </source>
</evidence>
<dbReference type="AlphaFoldDB" id="A0A345E6K8"/>
<dbReference type="KEGG" id="haj:DU500_16125"/>
<dbReference type="RefSeq" id="WP_114586951.1">
    <property type="nucleotide sequence ID" value="NZ_CP031150.1"/>
</dbReference>
<evidence type="ECO:0000313" key="2">
    <source>
        <dbReference type="EMBL" id="AXG07830.1"/>
    </source>
</evidence>